<protein>
    <recommendedName>
        <fullName evidence="3">PEP-CTERM protein-sorting domain-containing protein</fullName>
    </recommendedName>
</protein>
<name>A0A517N287_9BACT</name>
<dbReference type="EMBL" id="CP036263">
    <property type="protein sequence ID" value="QDT01118.1"/>
    <property type="molecule type" value="Genomic_DNA"/>
</dbReference>
<dbReference type="KEGG" id="amob:HG15A2_44600"/>
<evidence type="ECO:0000313" key="2">
    <source>
        <dbReference type="Proteomes" id="UP000319852"/>
    </source>
</evidence>
<dbReference type="OrthoDB" id="272246at2"/>
<organism evidence="1 2">
    <name type="scientific">Adhaeretor mobilis</name>
    <dbReference type="NCBI Taxonomy" id="1930276"/>
    <lineage>
        <taxon>Bacteria</taxon>
        <taxon>Pseudomonadati</taxon>
        <taxon>Planctomycetota</taxon>
        <taxon>Planctomycetia</taxon>
        <taxon>Pirellulales</taxon>
        <taxon>Lacipirellulaceae</taxon>
        <taxon>Adhaeretor</taxon>
    </lineage>
</organism>
<sequence>MKLKLLLLLKRLAACATYTITVLFCQGSYASIFATQIVEYVPGTGATLTNPLVALGKPSARVPGSTFPGFESPAEPLNPFASHFSGNELVQIGPGGEITLRLENYVNVGAGPELALFGNTALIDSGVNTAGDPVSFFGNDEVVVEVSETGLPGEWVALNGGARVVVETPTNFYADASGLTGPDPAVENLLPLLDVLTPADFGKPYISPAANDAFAGLTIAEIEDLLDGSAGGQWLELGGLSVLGEPLARVGYVRLSDPQDPSPFGTANLFELMAVSINRDLLGAHVPEPTTFVLFAASSCAMLCVREQRRRL</sequence>
<dbReference type="Proteomes" id="UP000319852">
    <property type="component" value="Chromosome"/>
</dbReference>
<accession>A0A517N287</accession>
<proteinExistence type="predicted"/>
<dbReference type="AlphaFoldDB" id="A0A517N287"/>
<reference evidence="1 2" key="1">
    <citation type="submission" date="2019-02" db="EMBL/GenBank/DDBJ databases">
        <title>Deep-cultivation of Planctomycetes and their phenomic and genomic characterization uncovers novel biology.</title>
        <authorList>
            <person name="Wiegand S."/>
            <person name="Jogler M."/>
            <person name="Boedeker C."/>
            <person name="Pinto D."/>
            <person name="Vollmers J."/>
            <person name="Rivas-Marin E."/>
            <person name="Kohn T."/>
            <person name="Peeters S.H."/>
            <person name="Heuer A."/>
            <person name="Rast P."/>
            <person name="Oberbeckmann S."/>
            <person name="Bunk B."/>
            <person name="Jeske O."/>
            <person name="Meyerdierks A."/>
            <person name="Storesund J.E."/>
            <person name="Kallscheuer N."/>
            <person name="Luecker S."/>
            <person name="Lage O.M."/>
            <person name="Pohl T."/>
            <person name="Merkel B.J."/>
            <person name="Hornburger P."/>
            <person name="Mueller R.-W."/>
            <person name="Bruemmer F."/>
            <person name="Labrenz M."/>
            <person name="Spormann A.M."/>
            <person name="Op den Camp H."/>
            <person name="Overmann J."/>
            <person name="Amann R."/>
            <person name="Jetten M.S.M."/>
            <person name="Mascher T."/>
            <person name="Medema M.H."/>
            <person name="Devos D.P."/>
            <person name="Kaster A.-K."/>
            <person name="Ovreas L."/>
            <person name="Rohde M."/>
            <person name="Galperin M.Y."/>
            <person name="Jogler C."/>
        </authorList>
    </citation>
    <scope>NUCLEOTIDE SEQUENCE [LARGE SCALE GENOMIC DNA]</scope>
    <source>
        <strain evidence="1 2">HG15A2</strain>
    </source>
</reference>
<evidence type="ECO:0000313" key="1">
    <source>
        <dbReference type="EMBL" id="QDT01118.1"/>
    </source>
</evidence>
<evidence type="ECO:0008006" key="3">
    <source>
        <dbReference type="Google" id="ProtNLM"/>
    </source>
</evidence>
<gene>
    <name evidence="1" type="ORF">HG15A2_44600</name>
</gene>
<keyword evidence="2" id="KW-1185">Reference proteome</keyword>
<dbReference type="RefSeq" id="WP_145063082.1">
    <property type="nucleotide sequence ID" value="NZ_CP036263.1"/>
</dbReference>